<dbReference type="EMBL" id="CP104874">
    <property type="protein sequence ID" value="WWF05545.1"/>
    <property type="molecule type" value="Genomic_DNA"/>
</dbReference>
<sequence>MKRMLSTIVTSGLCTAGLALTSTAQAAPTIEDPPTTHHRYAQSEVVLGGAWTVEFGSPIRGNRHQVRLRTDNGRVSGFIRSFYCPSGASVSPRWASARCTHRQTIWLKNTPDNPWVGWVSSSGTRATQRDYLMGVSGSRAWPFDADFRLYASSEVTDDGDGTFYSWWRDATPHGSFAGKPILSGTKRYGMIGGYGPA</sequence>
<proteinExistence type="predicted"/>
<feature type="signal peptide" evidence="1">
    <location>
        <begin position="1"/>
        <end position="26"/>
    </location>
</feature>
<feature type="chain" id="PRO_5046567414" description="Secreted protein" evidence="1">
    <location>
        <begin position="27"/>
        <end position="197"/>
    </location>
</feature>
<keyword evidence="1" id="KW-0732">Signal</keyword>
<organism evidence="2 3">
    <name type="scientific">Janibacter terrae</name>
    <dbReference type="NCBI Taxonomy" id="103817"/>
    <lineage>
        <taxon>Bacteria</taxon>
        <taxon>Bacillati</taxon>
        <taxon>Actinomycetota</taxon>
        <taxon>Actinomycetes</taxon>
        <taxon>Micrococcales</taxon>
        <taxon>Intrasporangiaceae</taxon>
        <taxon>Janibacter</taxon>
    </lineage>
</organism>
<evidence type="ECO:0000313" key="2">
    <source>
        <dbReference type="EMBL" id="WWF05545.1"/>
    </source>
</evidence>
<dbReference type="Proteomes" id="UP001381003">
    <property type="component" value="Chromosome"/>
</dbReference>
<protein>
    <recommendedName>
        <fullName evidence="4">Secreted protein</fullName>
    </recommendedName>
</protein>
<evidence type="ECO:0008006" key="4">
    <source>
        <dbReference type="Google" id="ProtNLM"/>
    </source>
</evidence>
<evidence type="ECO:0000256" key="1">
    <source>
        <dbReference type="SAM" id="SignalP"/>
    </source>
</evidence>
<name>A0ABZ2FGU2_9MICO</name>
<reference evidence="2 3" key="1">
    <citation type="submission" date="2022-09" db="EMBL/GenBank/DDBJ databases">
        <title>Complete genome sequence of Janibacter terrae strain COS04-44, PCL-degrading bacteria isolated from oil spilled coast.</title>
        <authorList>
            <person name="Park H."/>
            <person name="Kim J.Y."/>
            <person name="An S.H."/>
            <person name="Lee C.M."/>
            <person name="Weon H.-Y."/>
        </authorList>
    </citation>
    <scope>NUCLEOTIDE SEQUENCE [LARGE SCALE GENOMIC DNA]</scope>
    <source>
        <strain evidence="2 3">COS04-44</strain>
    </source>
</reference>
<dbReference type="RefSeq" id="WP_338538439.1">
    <property type="nucleotide sequence ID" value="NZ_CP104874.1"/>
</dbReference>
<keyword evidence="3" id="KW-1185">Reference proteome</keyword>
<accession>A0ABZ2FGU2</accession>
<gene>
    <name evidence="2" type="ORF">N5P18_01325</name>
</gene>
<evidence type="ECO:0000313" key="3">
    <source>
        <dbReference type="Proteomes" id="UP001381003"/>
    </source>
</evidence>